<keyword evidence="1" id="KW-0805">Transcription regulation</keyword>
<dbReference type="RefSeq" id="WP_200058405.1">
    <property type="nucleotide sequence ID" value="NZ_CP099037.1"/>
</dbReference>
<dbReference type="InterPro" id="IPR018062">
    <property type="entry name" value="HTH_AraC-typ_CS"/>
</dbReference>
<dbReference type="AlphaFoldDB" id="A0AAN4F1F7"/>
<evidence type="ECO:0000256" key="1">
    <source>
        <dbReference type="ARBA" id="ARBA00023015"/>
    </source>
</evidence>
<dbReference type="PRINTS" id="PR00032">
    <property type="entry name" value="HTHARAC"/>
</dbReference>
<dbReference type="PANTHER" id="PTHR47894">
    <property type="entry name" value="HTH-TYPE TRANSCRIPTIONAL REGULATOR GADX"/>
    <property type="match status" value="1"/>
</dbReference>
<dbReference type="Gene3D" id="1.10.10.60">
    <property type="entry name" value="Homeodomain-like"/>
    <property type="match status" value="1"/>
</dbReference>
<organism evidence="5 6">
    <name type="scientific">Citrobacter freundii</name>
    <dbReference type="NCBI Taxonomy" id="546"/>
    <lineage>
        <taxon>Bacteria</taxon>
        <taxon>Pseudomonadati</taxon>
        <taxon>Pseudomonadota</taxon>
        <taxon>Gammaproteobacteria</taxon>
        <taxon>Enterobacterales</taxon>
        <taxon>Enterobacteriaceae</taxon>
        <taxon>Citrobacter</taxon>
        <taxon>Citrobacter freundii complex</taxon>
    </lineage>
</organism>
<dbReference type="GO" id="GO:0003700">
    <property type="term" value="F:DNA-binding transcription factor activity"/>
    <property type="evidence" value="ECO:0007669"/>
    <property type="project" value="InterPro"/>
</dbReference>
<name>A0AAN4F1F7_CITFR</name>
<proteinExistence type="predicted"/>
<reference evidence="5" key="1">
    <citation type="submission" date="2024-02" db="EMBL/GenBank/DDBJ databases">
        <authorList>
            <consortium name="Clinical and Environmental Microbiology Branch: Whole genome sequencing antimicrobial resistance pathogens in the healthcare setting"/>
        </authorList>
    </citation>
    <scope>NUCLEOTIDE SEQUENCE</scope>
    <source>
        <strain evidence="5">Whole organism</strain>
    </source>
</reference>
<protein>
    <submittedName>
        <fullName evidence="5">Helix-turn-helix domain-containing protein</fullName>
    </submittedName>
</protein>
<dbReference type="Pfam" id="PF12833">
    <property type="entry name" value="HTH_18"/>
    <property type="match status" value="1"/>
</dbReference>
<gene>
    <name evidence="5" type="ORF">P7U51_004789</name>
</gene>
<sequence>MQNSMNQRKCSDMVNCKQQSVSNSNYYQSTEGVVLNHLYVANTTLIKLSKGELTINSSNNDMLKCTGESLILIEKNQTINIKCSDIDNHLEFKLIDISYELMSKMYSLLITGNKLEYMSGAHKSISSRMLCSPLRPGMNEAFDNVFGCLQKSERSECGHCTRCDTGTEGSPLDFTLMFLLSAFTAHEDGIGILTRTVKSSLREKVYNMVKNAPSKSWSLDDVAARLYMSRSTLKRKLAIEQTSFSEIYLDARMCMAARLLRTGDYNITQVSVMCGYNHTSYFITTFKKYFQMTPYTFMSLVNH</sequence>
<evidence type="ECO:0000313" key="6">
    <source>
        <dbReference type="Proteomes" id="UP001169574"/>
    </source>
</evidence>
<feature type="domain" description="HTH araC/xylS-type" evidence="4">
    <location>
        <begin position="203"/>
        <end position="300"/>
    </location>
</feature>
<dbReference type="Proteomes" id="UP001169574">
    <property type="component" value="Unassembled WGS sequence"/>
</dbReference>
<evidence type="ECO:0000259" key="4">
    <source>
        <dbReference type="PROSITE" id="PS01124"/>
    </source>
</evidence>
<dbReference type="InterPro" id="IPR018060">
    <property type="entry name" value="HTH_AraC"/>
</dbReference>
<evidence type="ECO:0000256" key="2">
    <source>
        <dbReference type="ARBA" id="ARBA00023125"/>
    </source>
</evidence>
<dbReference type="EMBL" id="ABLGCN030000019">
    <property type="protein sequence ID" value="EMM7460198.1"/>
    <property type="molecule type" value="Genomic_DNA"/>
</dbReference>
<dbReference type="SMART" id="SM00342">
    <property type="entry name" value="HTH_ARAC"/>
    <property type="match status" value="1"/>
</dbReference>
<keyword evidence="3" id="KW-0804">Transcription</keyword>
<dbReference type="PROSITE" id="PS00041">
    <property type="entry name" value="HTH_ARAC_FAMILY_1"/>
    <property type="match status" value="1"/>
</dbReference>
<dbReference type="GO" id="GO:0005829">
    <property type="term" value="C:cytosol"/>
    <property type="evidence" value="ECO:0007669"/>
    <property type="project" value="TreeGrafter"/>
</dbReference>
<dbReference type="InterPro" id="IPR020449">
    <property type="entry name" value="Tscrpt_reg_AraC-type_HTH"/>
</dbReference>
<keyword evidence="2" id="KW-0238">DNA-binding</keyword>
<dbReference type="GO" id="GO:0000976">
    <property type="term" value="F:transcription cis-regulatory region binding"/>
    <property type="evidence" value="ECO:0007669"/>
    <property type="project" value="TreeGrafter"/>
</dbReference>
<dbReference type="PANTHER" id="PTHR47894:SF4">
    <property type="entry name" value="HTH-TYPE TRANSCRIPTIONAL REGULATOR GADX"/>
    <property type="match status" value="1"/>
</dbReference>
<evidence type="ECO:0000256" key="3">
    <source>
        <dbReference type="ARBA" id="ARBA00023163"/>
    </source>
</evidence>
<evidence type="ECO:0000313" key="5">
    <source>
        <dbReference type="EMBL" id="EMM7460198.1"/>
    </source>
</evidence>
<accession>A0AAN4F1F7</accession>
<comment type="caution">
    <text evidence="5">The sequence shown here is derived from an EMBL/GenBank/DDBJ whole genome shotgun (WGS) entry which is preliminary data.</text>
</comment>
<dbReference type="InterPro" id="IPR009057">
    <property type="entry name" value="Homeodomain-like_sf"/>
</dbReference>
<dbReference type="SUPFAM" id="SSF46689">
    <property type="entry name" value="Homeodomain-like"/>
    <property type="match status" value="1"/>
</dbReference>
<dbReference type="PROSITE" id="PS01124">
    <property type="entry name" value="HTH_ARAC_FAMILY_2"/>
    <property type="match status" value="1"/>
</dbReference>